<keyword evidence="3" id="KW-0963">Cytoplasm</keyword>
<dbReference type="GO" id="GO:0016301">
    <property type="term" value="F:kinase activity"/>
    <property type="evidence" value="ECO:0007669"/>
    <property type="project" value="UniProtKB-KW"/>
</dbReference>
<evidence type="ECO:0000256" key="7">
    <source>
        <dbReference type="ARBA" id="ARBA00022777"/>
    </source>
</evidence>
<proteinExistence type="predicted"/>
<dbReference type="GO" id="GO:0005737">
    <property type="term" value="C:cytoplasm"/>
    <property type="evidence" value="ECO:0007669"/>
    <property type="project" value="UniProtKB-SubCell"/>
</dbReference>
<gene>
    <name evidence="9" type="ORF">EDD61_10675</name>
</gene>
<name>A0A4R3TGR9_9FIRM</name>
<organism evidence="9 10">
    <name type="scientific">Longicatena caecimuris</name>
    <dbReference type="NCBI Taxonomy" id="1796635"/>
    <lineage>
        <taxon>Bacteria</taxon>
        <taxon>Bacillati</taxon>
        <taxon>Bacillota</taxon>
        <taxon>Erysipelotrichia</taxon>
        <taxon>Erysipelotrichales</taxon>
        <taxon>Erysipelotrichaceae</taxon>
        <taxon>Longicatena</taxon>
    </lineage>
</organism>
<keyword evidence="10" id="KW-1185">Reference proteome</keyword>
<evidence type="ECO:0000256" key="6">
    <source>
        <dbReference type="ARBA" id="ARBA00022683"/>
    </source>
</evidence>
<reference evidence="9 10" key="1">
    <citation type="submission" date="2019-03" db="EMBL/GenBank/DDBJ databases">
        <title>Genomic Encyclopedia of Type Strains, Phase IV (KMG-IV): sequencing the most valuable type-strain genomes for metagenomic binning, comparative biology and taxonomic classification.</title>
        <authorList>
            <person name="Goeker M."/>
        </authorList>
    </citation>
    <scope>NUCLEOTIDE SEQUENCE [LARGE SCALE GENOMIC DNA]</scope>
    <source>
        <strain evidence="9 10">DSM 29481</strain>
    </source>
</reference>
<evidence type="ECO:0000256" key="2">
    <source>
        <dbReference type="ARBA" id="ARBA00022448"/>
    </source>
</evidence>
<keyword evidence="5" id="KW-0808">Transferase</keyword>
<comment type="subcellular location">
    <subcellularLocation>
        <location evidence="1">Cytoplasm</location>
    </subcellularLocation>
</comment>
<comment type="caution">
    <text evidence="9">The sequence shown here is derived from an EMBL/GenBank/DDBJ whole genome shotgun (WGS) entry which is preliminary data.</text>
</comment>
<evidence type="ECO:0000256" key="4">
    <source>
        <dbReference type="ARBA" id="ARBA00022597"/>
    </source>
</evidence>
<accession>A0A4R3TGR9</accession>
<keyword evidence="2" id="KW-0813">Transport</keyword>
<evidence type="ECO:0000256" key="3">
    <source>
        <dbReference type="ARBA" id="ARBA00022490"/>
    </source>
</evidence>
<keyword evidence="7" id="KW-0418">Kinase</keyword>
<dbReference type="GO" id="GO:0008982">
    <property type="term" value="F:protein-N(PI)-phosphohistidine-sugar phosphotransferase activity"/>
    <property type="evidence" value="ECO:0007669"/>
    <property type="project" value="InterPro"/>
</dbReference>
<dbReference type="InterPro" id="IPR004720">
    <property type="entry name" value="PTS_IIB_sorbose-sp"/>
</dbReference>
<dbReference type="Proteomes" id="UP000295773">
    <property type="component" value="Unassembled WGS sequence"/>
</dbReference>
<dbReference type="Gene3D" id="3.40.35.10">
    <property type="entry name" value="Phosphotransferase system, sorbose subfamily IIB component"/>
    <property type="match status" value="1"/>
</dbReference>
<dbReference type="SUPFAM" id="SSF52728">
    <property type="entry name" value="PTS IIb component"/>
    <property type="match status" value="1"/>
</dbReference>
<evidence type="ECO:0000313" key="9">
    <source>
        <dbReference type="EMBL" id="TCU60566.1"/>
    </source>
</evidence>
<keyword evidence="6" id="KW-0598">Phosphotransferase system</keyword>
<dbReference type="InterPro" id="IPR036667">
    <property type="entry name" value="PTS_IIB_sorbose-sp_sf"/>
</dbReference>
<sequence length="164" mass="18999">MIKVLRVDDRLLHGQVAQSWTSFYHIDKIFIINDEVENDEFSKVTLNLAKPKNVELLFYELAACRDALLDALENDDRVMVIVENFSDAWQLHEILPTIHSINVGGYRNKSDKEAIVLNRFVILRKEDIEICQRLMNKGVKLEIRQIPAEKEQLIDLSEVRHGTG</sequence>
<protein>
    <submittedName>
        <fullName evidence="9">PTS system mannose-specific IIB component/fructoselysine and glucoselysine-specific PTS system IIB component</fullName>
    </submittedName>
</protein>
<evidence type="ECO:0000313" key="10">
    <source>
        <dbReference type="Proteomes" id="UP000295773"/>
    </source>
</evidence>
<dbReference type="RefSeq" id="WP_008689568.1">
    <property type="nucleotide sequence ID" value="NZ_AP024510.1"/>
</dbReference>
<dbReference type="Pfam" id="PF03830">
    <property type="entry name" value="PTSIIB_sorb"/>
    <property type="match status" value="1"/>
</dbReference>
<dbReference type="EMBL" id="SMBP01000006">
    <property type="protein sequence ID" value="TCU60566.1"/>
    <property type="molecule type" value="Genomic_DNA"/>
</dbReference>
<evidence type="ECO:0000259" key="8">
    <source>
        <dbReference type="PROSITE" id="PS51101"/>
    </source>
</evidence>
<dbReference type="AlphaFoldDB" id="A0A4R3TGR9"/>
<evidence type="ECO:0000256" key="5">
    <source>
        <dbReference type="ARBA" id="ARBA00022679"/>
    </source>
</evidence>
<dbReference type="GeneID" id="73794936"/>
<dbReference type="PROSITE" id="PS51101">
    <property type="entry name" value="PTS_EIIB_TYPE_4"/>
    <property type="match status" value="1"/>
</dbReference>
<dbReference type="GO" id="GO:0009401">
    <property type="term" value="P:phosphoenolpyruvate-dependent sugar phosphotransferase system"/>
    <property type="evidence" value="ECO:0007669"/>
    <property type="project" value="UniProtKB-KW"/>
</dbReference>
<evidence type="ECO:0000256" key="1">
    <source>
        <dbReference type="ARBA" id="ARBA00004496"/>
    </source>
</evidence>
<feature type="domain" description="PTS EIIB type-4" evidence="8">
    <location>
        <begin position="1"/>
        <end position="164"/>
    </location>
</feature>
<keyword evidence="4" id="KW-0762">Sugar transport</keyword>